<evidence type="ECO:0000256" key="1">
    <source>
        <dbReference type="SAM" id="Phobius"/>
    </source>
</evidence>
<feature type="transmembrane region" description="Helical" evidence="1">
    <location>
        <begin position="45"/>
        <end position="64"/>
    </location>
</feature>
<comment type="caution">
    <text evidence="2">The sequence shown here is derived from an EMBL/GenBank/DDBJ whole genome shotgun (WGS) entry which is preliminary data.</text>
</comment>
<protein>
    <submittedName>
        <fullName evidence="2">Uncharacterized protein</fullName>
    </submittedName>
</protein>
<gene>
    <name evidence="2" type="ORF">RND61_14790</name>
</gene>
<proteinExistence type="predicted"/>
<keyword evidence="1" id="KW-0472">Membrane</keyword>
<evidence type="ECO:0000313" key="3">
    <source>
        <dbReference type="Proteomes" id="UP001250181"/>
    </source>
</evidence>
<organism evidence="2 3">
    <name type="scientific">Streptomyces tamarix</name>
    <dbReference type="NCBI Taxonomy" id="3078565"/>
    <lineage>
        <taxon>Bacteria</taxon>
        <taxon>Bacillati</taxon>
        <taxon>Actinomycetota</taxon>
        <taxon>Actinomycetes</taxon>
        <taxon>Kitasatosporales</taxon>
        <taxon>Streptomycetaceae</taxon>
        <taxon>Streptomyces</taxon>
    </lineage>
</organism>
<reference evidence="2 3" key="1">
    <citation type="submission" date="2023-09" db="EMBL/GenBank/DDBJ databases">
        <title>Streptomyces sp. nov.: A antagonism against Alternaria gaisen Producing Streptochlin, Isolated from Tamarix root soil.</title>
        <authorList>
            <person name="Chen Y."/>
        </authorList>
    </citation>
    <scope>NUCLEOTIDE SEQUENCE [LARGE SCALE GENOMIC DNA]</scope>
    <source>
        <strain evidence="2 3">TRM76323</strain>
    </source>
</reference>
<dbReference type="Proteomes" id="UP001250181">
    <property type="component" value="Unassembled WGS sequence"/>
</dbReference>
<keyword evidence="1" id="KW-1133">Transmembrane helix</keyword>
<dbReference type="RefSeq" id="WP_315878404.1">
    <property type="nucleotide sequence ID" value="NZ_JAWCTQ010000016.1"/>
</dbReference>
<accession>A0ABU3QKN1</accession>
<sequence length="123" mass="14332">MITWTVLIVTSIIMIFVAVKAERENEINRDRTPISRSFSYLGDLVIIAFIQTLVIFVFGTVIFGKQVTRFEKVPDEPYTYWVRYKTYAFGEKVVSINGTNHEQEIQGKKVLRVGNDYYLKINK</sequence>
<name>A0ABU3QKN1_9ACTN</name>
<evidence type="ECO:0000313" key="2">
    <source>
        <dbReference type="EMBL" id="MDT9683330.1"/>
    </source>
</evidence>
<keyword evidence="3" id="KW-1185">Reference proteome</keyword>
<dbReference type="EMBL" id="JAWCTQ010000016">
    <property type="protein sequence ID" value="MDT9683330.1"/>
    <property type="molecule type" value="Genomic_DNA"/>
</dbReference>
<keyword evidence="1" id="KW-0812">Transmembrane</keyword>